<keyword evidence="4" id="KW-1185">Reference proteome</keyword>
<feature type="signal peptide" evidence="1">
    <location>
        <begin position="1"/>
        <end position="24"/>
    </location>
</feature>
<evidence type="ECO:0000259" key="2">
    <source>
        <dbReference type="Pfam" id="PF02836"/>
    </source>
</evidence>
<dbReference type="InterPro" id="IPR008979">
    <property type="entry name" value="Galactose-bd-like_sf"/>
</dbReference>
<dbReference type="EMBL" id="SJPN01000011">
    <property type="protein sequence ID" value="TWT92411.1"/>
    <property type="molecule type" value="Genomic_DNA"/>
</dbReference>
<dbReference type="InterPro" id="IPR006103">
    <property type="entry name" value="Glyco_hydro_2_cat"/>
</dbReference>
<evidence type="ECO:0000313" key="4">
    <source>
        <dbReference type="Proteomes" id="UP000320176"/>
    </source>
</evidence>
<comment type="caution">
    <text evidence="3">The sequence shown here is derived from an EMBL/GenBank/DDBJ whole genome shotgun (WGS) entry which is preliminary data.</text>
</comment>
<feature type="domain" description="Glycoside hydrolase family 2 catalytic" evidence="2">
    <location>
        <begin position="84"/>
        <end position="228"/>
    </location>
</feature>
<evidence type="ECO:0000256" key="1">
    <source>
        <dbReference type="SAM" id="SignalP"/>
    </source>
</evidence>
<dbReference type="RefSeq" id="WP_146523199.1">
    <property type="nucleotide sequence ID" value="NZ_CP151726.1"/>
</dbReference>
<dbReference type="Gene3D" id="3.20.20.80">
    <property type="entry name" value="Glycosidases"/>
    <property type="match status" value="1"/>
</dbReference>
<dbReference type="SUPFAM" id="SSF49785">
    <property type="entry name" value="Galactose-binding domain-like"/>
    <property type="match status" value="1"/>
</dbReference>
<dbReference type="SUPFAM" id="SSF51445">
    <property type="entry name" value="(Trans)glycosidases"/>
    <property type="match status" value="1"/>
</dbReference>
<dbReference type="OrthoDB" id="9762066at2"/>
<feature type="chain" id="PRO_5023140971" description="Glycoside hydrolase family 2 catalytic domain-containing protein" evidence="1">
    <location>
        <begin position="25"/>
        <end position="597"/>
    </location>
</feature>
<dbReference type="AlphaFoldDB" id="A0A5C5ZZE6"/>
<proteinExistence type="predicted"/>
<dbReference type="Proteomes" id="UP000320176">
    <property type="component" value="Unassembled WGS sequence"/>
</dbReference>
<dbReference type="GO" id="GO:0004553">
    <property type="term" value="F:hydrolase activity, hydrolyzing O-glycosyl compounds"/>
    <property type="evidence" value="ECO:0007669"/>
    <property type="project" value="InterPro"/>
</dbReference>
<sequence length="597" mass="65201" precursor="true">MRRSLLHFYRLISCLLVICGTVNAHSVNAQSVVALRNIDGRHQLIRNGEPYFVNGAGGQTHLELLSRMGGNSIRTWGSDDIGSVLDEAHKHGLTVSVGFWLGHERHGFNYSDADQVRRQREDCLRVVREHKDHPAVLLWAVGNEMEGDGTNPLIWKAVQQIAAECKHIDPNHPTMTVIHESIDAKIPQIENLCPSIDIIGINTYGSVLTMPSRYRAAGGSKPYLLTEFSGRGHWESPTTPWGSPIEATSTAKADSYRAAYETAVKNQPGLCLGSYAFYWGNKQETTATWYGMLLPDGTRVASADAMSEAWTGKQPENRCPVIEPPQLSKTAGIKPGEVITASVSTSDPNNDPLNIQWVLRRDSKTIGTGGDFEPAEPDVKGAVVSDGANASVTVPEGLAAYRLFAYVYDGQGGAAVANVPLSVDVSPAAMEQARFPLTLFSDDHTDAFSPSGYMGNVESIKMQISTDNPHSGKACLQVDYDASDDWGGVIWQSPPNNWGDQPGRWNLTGATALEFWVRGEKGGEVISFAMGYLGNDKAYPDTGKAERADLTLTSKWQQVRIPLTGKNLQRIATGFGWSAASKGQPFRFYLDDIRYVK</sequence>
<name>A0A5C5ZZE6_9BACT</name>
<evidence type="ECO:0000313" key="3">
    <source>
        <dbReference type="EMBL" id="TWT92411.1"/>
    </source>
</evidence>
<reference evidence="3 4" key="1">
    <citation type="submission" date="2019-02" db="EMBL/GenBank/DDBJ databases">
        <title>Deep-cultivation of Planctomycetes and their phenomic and genomic characterization uncovers novel biology.</title>
        <authorList>
            <person name="Wiegand S."/>
            <person name="Jogler M."/>
            <person name="Boedeker C."/>
            <person name="Pinto D."/>
            <person name="Vollmers J."/>
            <person name="Rivas-Marin E."/>
            <person name="Kohn T."/>
            <person name="Peeters S.H."/>
            <person name="Heuer A."/>
            <person name="Rast P."/>
            <person name="Oberbeckmann S."/>
            <person name="Bunk B."/>
            <person name="Jeske O."/>
            <person name="Meyerdierks A."/>
            <person name="Storesund J.E."/>
            <person name="Kallscheuer N."/>
            <person name="Luecker S."/>
            <person name="Lage O.M."/>
            <person name="Pohl T."/>
            <person name="Merkel B.J."/>
            <person name="Hornburger P."/>
            <person name="Mueller R.-W."/>
            <person name="Bruemmer F."/>
            <person name="Labrenz M."/>
            <person name="Spormann A.M."/>
            <person name="Op Den Camp H."/>
            <person name="Overmann J."/>
            <person name="Amann R."/>
            <person name="Jetten M.S.M."/>
            <person name="Mascher T."/>
            <person name="Medema M.H."/>
            <person name="Devos D.P."/>
            <person name="Kaster A.-K."/>
            <person name="Ovreas L."/>
            <person name="Rohde M."/>
            <person name="Galperin M.Y."/>
            <person name="Jogler C."/>
        </authorList>
    </citation>
    <scope>NUCLEOTIDE SEQUENCE [LARGE SCALE GENOMIC DNA]</scope>
    <source>
        <strain evidence="3 4">Pla52n</strain>
    </source>
</reference>
<protein>
    <recommendedName>
        <fullName evidence="2">Glycoside hydrolase family 2 catalytic domain-containing protein</fullName>
    </recommendedName>
</protein>
<dbReference type="Gene3D" id="2.60.120.430">
    <property type="entry name" value="Galactose-binding lectin"/>
    <property type="match status" value="1"/>
</dbReference>
<organism evidence="3 4">
    <name type="scientific">Stieleria varia</name>
    <dbReference type="NCBI Taxonomy" id="2528005"/>
    <lineage>
        <taxon>Bacteria</taxon>
        <taxon>Pseudomonadati</taxon>
        <taxon>Planctomycetota</taxon>
        <taxon>Planctomycetia</taxon>
        <taxon>Pirellulales</taxon>
        <taxon>Pirellulaceae</taxon>
        <taxon>Stieleria</taxon>
    </lineage>
</organism>
<gene>
    <name evidence="3" type="ORF">Pla52n_62850</name>
</gene>
<dbReference type="GO" id="GO:0005975">
    <property type="term" value="P:carbohydrate metabolic process"/>
    <property type="evidence" value="ECO:0007669"/>
    <property type="project" value="InterPro"/>
</dbReference>
<dbReference type="InterPro" id="IPR017853">
    <property type="entry name" value="GH"/>
</dbReference>
<keyword evidence="1" id="KW-0732">Signal</keyword>
<dbReference type="Pfam" id="PF02836">
    <property type="entry name" value="Glyco_hydro_2_C"/>
    <property type="match status" value="1"/>
</dbReference>
<accession>A0A5C5ZZE6</accession>